<dbReference type="Proteomes" id="UP000471521">
    <property type="component" value="Unassembled WGS sequence"/>
</dbReference>
<sequence>MGRAPSGSRNAITDVDGVTVGHRTLDEPAAVNTGVTVVDPTDAVAFEQPVTGNAFVLNGFGKSTGLMQVRELGTIETPLALTNTLDVGTAASALVDHTLAAGPDVRSVNPLVLECNDGYLHDIRGRHVSAADVHAALDVTGKSVPEGAVGAGRGMTAFGRKGGIGTASRRVEIADESRSVGVLVLANFGRLRDLRVGGVPVGQRLAAESSAGESTLDGEQGEDADSAGDRNDGSIAMVVATDVPLTARQLGRVAKRAPLGMARTGGYAHHGSGDLAVAFSNAPSGADAAADAALDSLFEGAVDATEEAILSALFEAERTEGRDGHVVDALDPAAVEDALQSDAWA</sequence>
<name>A0A6B0SPI3_9EURY</name>
<comment type="similarity">
    <text evidence="1">Belongs to the peptidase S58 family.</text>
</comment>
<organism evidence="3 4">
    <name type="scientific">Halobacterium bonnevillei</name>
    <dbReference type="NCBI Taxonomy" id="2692200"/>
    <lineage>
        <taxon>Archaea</taxon>
        <taxon>Methanobacteriati</taxon>
        <taxon>Methanobacteriota</taxon>
        <taxon>Stenosarchaea group</taxon>
        <taxon>Halobacteria</taxon>
        <taxon>Halobacteriales</taxon>
        <taxon>Halobacteriaceae</taxon>
        <taxon>Halobacterium</taxon>
    </lineage>
</organism>
<accession>A0A6B0SPI3</accession>
<evidence type="ECO:0000256" key="2">
    <source>
        <dbReference type="SAM" id="MobiDB-lite"/>
    </source>
</evidence>
<reference evidence="3 4" key="1">
    <citation type="submission" date="2019-12" db="EMBL/GenBank/DDBJ databases">
        <title>Isolation and characterization of three novel carbon monoxide-oxidizing members of Halobacteria from salione crusts and soils.</title>
        <authorList>
            <person name="Myers M.R."/>
            <person name="King G.M."/>
        </authorList>
    </citation>
    <scope>NUCLEOTIDE SEQUENCE [LARGE SCALE GENOMIC DNA]</scope>
    <source>
        <strain evidence="3 4">PCN9</strain>
    </source>
</reference>
<evidence type="ECO:0000313" key="4">
    <source>
        <dbReference type="Proteomes" id="UP000471521"/>
    </source>
</evidence>
<evidence type="ECO:0000256" key="1">
    <source>
        <dbReference type="ARBA" id="ARBA00007068"/>
    </source>
</evidence>
<dbReference type="SUPFAM" id="SSF56266">
    <property type="entry name" value="DmpA/ArgJ-like"/>
    <property type="match status" value="1"/>
</dbReference>
<comment type="caution">
    <text evidence="3">The sequence shown here is derived from an EMBL/GenBank/DDBJ whole genome shotgun (WGS) entry which is preliminary data.</text>
</comment>
<evidence type="ECO:0000313" key="3">
    <source>
        <dbReference type="EMBL" id="MXR21541.1"/>
    </source>
</evidence>
<dbReference type="EMBL" id="WUUU01000123">
    <property type="protein sequence ID" value="MXR21541.1"/>
    <property type="molecule type" value="Genomic_DNA"/>
</dbReference>
<dbReference type="GO" id="GO:0004177">
    <property type="term" value="F:aminopeptidase activity"/>
    <property type="evidence" value="ECO:0007669"/>
    <property type="project" value="TreeGrafter"/>
</dbReference>
<dbReference type="AlphaFoldDB" id="A0A6B0SPI3"/>
<feature type="region of interest" description="Disordered" evidence="2">
    <location>
        <begin position="206"/>
        <end position="233"/>
    </location>
</feature>
<dbReference type="InterPro" id="IPR005321">
    <property type="entry name" value="Peptidase_S58_DmpA"/>
</dbReference>
<dbReference type="InterPro" id="IPR016117">
    <property type="entry name" value="ArgJ-like_dom_sf"/>
</dbReference>
<dbReference type="PANTHER" id="PTHR36512:SF3">
    <property type="entry name" value="BLR5678 PROTEIN"/>
    <property type="match status" value="1"/>
</dbReference>
<keyword evidence="4" id="KW-1185">Reference proteome</keyword>
<proteinExistence type="inferred from homology"/>
<dbReference type="PANTHER" id="PTHR36512">
    <property type="entry name" value="D-AMINOPEPTIDASE"/>
    <property type="match status" value="1"/>
</dbReference>
<dbReference type="Gene3D" id="3.60.70.12">
    <property type="entry name" value="L-amino peptidase D-ALA esterase/amidase"/>
    <property type="match status" value="1"/>
</dbReference>
<dbReference type="Pfam" id="PF03576">
    <property type="entry name" value="Peptidase_S58"/>
    <property type="match status" value="1"/>
</dbReference>
<protein>
    <submittedName>
        <fullName evidence="3">S58 family peptidase</fullName>
    </submittedName>
</protein>
<gene>
    <name evidence="3" type="ORF">GRX66_13335</name>
</gene>